<feature type="compositionally biased region" description="Basic and acidic residues" evidence="1">
    <location>
        <begin position="85"/>
        <end position="98"/>
    </location>
</feature>
<name>A0A218Z342_9HELO</name>
<keyword evidence="3" id="KW-1185">Reference proteome</keyword>
<dbReference type="InParanoid" id="A0A218Z342"/>
<protein>
    <submittedName>
        <fullName evidence="2">Uncharacterized protein</fullName>
    </submittedName>
</protein>
<dbReference type="OrthoDB" id="10640587at2759"/>
<dbReference type="EMBL" id="MZNU01000228">
    <property type="protein sequence ID" value="OWP02511.1"/>
    <property type="molecule type" value="Genomic_DNA"/>
</dbReference>
<sequence length="450" mass="51266">MPSSRSGPAIKILKSAPLRRLKIRQNGLSIPHVAKPSRLHLDKSSKAEGNFTIGRVLSGTRRSMNFEHRLPYALKALPNPLGASELREGKAKSEDRLKRPNPVSETPSPSRTEPLAADAPAKFEKGSERKGVREIIESTKAPPLQNSSSVSVEPREQKHGRKRRIVLDPKNLGEYDPGPLEALLMIPRNQTQVTPPQVSEPQALERRRFPRSIDVFSPKIAPANELEARTYLQIDLKFSHKQGSNPVSDARVAWGYPLPETGFVPWDSFRIFKGLPYSDHEVYERLLGWFGSTQRHFFVRLQPFVRCAKYKNWQIGFELRSNWLREAVDTIATALGGPSCAKPYLNEYGEEVKAFFVIAKNQIECQEEAEALLEEWMQQNMEFHREVLDPRLKVWVEALTLSLHKAWRSQEGDDVLWPEPKVYKLRKSKLHSNRAAQRFSEMIGRQAKGS</sequence>
<dbReference type="Proteomes" id="UP000242519">
    <property type="component" value="Unassembled WGS sequence"/>
</dbReference>
<proteinExistence type="predicted"/>
<evidence type="ECO:0000256" key="1">
    <source>
        <dbReference type="SAM" id="MobiDB-lite"/>
    </source>
</evidence>
<gene>
    <name evidence="2" type="ORF">B2J93_2719</name>
</gene>
<feature type="region of interest" description="Disordered" evidence="1">
    <location>
        <begin position="83"/>
        <end position="161"/>
    </location>
</feature>
<evidence type="ECO:0000313" key="2">
    <source>
        <dbReference type="EMBL" id="OWP02511.1"/>
    </source>
</evidence>
<evidence type="ECO:0000313" key="3">
    <source>
        <dbReference type="Proteomes" id="UP000242519"/>
    </source>
</evidence>
<organism evidence="2 3">
    <name type="scientific">Diplocarpon coronariae</name>
    <dbReference type="NCBI Taxonomy" id="2795749"/>
    <lineage>
        <taxon>Eukaryota</taxon>
        <taxon>Fungi</taxon>
        <taxon>Dikarya</taxon>
        <taxon>Ascomycota</taxon>
        <taxon>Pezizomycotina</taxon>
        <taxon>Leotiomycetes</taxon>
        <taxon>Helotiales</taxon>
        <taxon>Drepanopezizaceae</taxon>
        <taxon>Diplocarpon</taxon>
    </lineage>
</organism>
<dbReference type="AlphaFoldDB" id="A0A218Z342"/>
<reference evidence="2 3" key="1">
    <citation type="submission" date="2017-04" db="EMBL/GenBank/DDBJ databases">
        <title>Draft genome sequence of Marssonina coronaria NL1: causal agent of apple blotch.</title>
        <authorList>
            <person name="Cheng Q."/>
        </authorList>
    </citation>
    <scope>NUCLEOTIDE SEQUENCE [LARGE SCALE GENOMIC DNA]</scope>
    <source>
        <strain evidence="2 3">NL1</strain>
    </source>
</reference>
<accession>A0A218Z342</accession>
<comment type="caution">
    <text evidence="2">The sequence shown here is derived from an EMBL/GenBank/DDBJ whole genome shotgun (WGS) entry which is preliminary data.</text>
</comment>
<feature type="compositionally biased region" description="Basic and acidic residues" evidence="1">
    <location>
        <begin position="121"/>
        <end position="137"/>
    </location>
</feature>